<accession>A0ABZ1YWE7</accession>
<dbReference type="PANTHER" id="PTHR43085">
    <property type="entry name" value="HEXOKINASE FAMILY MEMBER"/>
    <property type="match status" value="1"/>
</dbReference>
<organism evidence="8 9">
    <name type="scientific">Nocardia vinacea</name>
    <dbReference type="NCBI Taxonomy" id="96468"/>
    <lineage>
        <taxon>Bacteria</taxon>
        <taxon>Bacillati</taxon>
        <taxon>Actinomycetota</taxon>
        <taxon>Actinomycetes</taxon>
        <taxon>Mycobacteriales</taxon>
        <taxon>Nocardiaceae</taxon>
        <taxon>Nocardia</taxon>
    </lineage>
</organism>
<evidence type="ECO:0000256" key="6">
    <source>
        <dbReference type="RuleBase" id="RU003704"/>
    </source>
</evidence>
<dbReference type="SUPFAM" id="SSF53613">
    <property type="entry name" value="Ribokinase-like"/>
    <property type="match status" value="1"/>
</dbReference>
<dbReference type="RefSeq" id="WP_327100675.1">
    <property type="nucleotide sequence ID" value="NZ_CP109149.1"/>
</dbReference>
<keyword evidence="9" id="KW-1185">Reference proteome</keyword>
<dbReference type="InterPro" id="IPR002139">
    <property type="entry name" value="Ribo/fructo_kinase"/>
</dbReference>
<evidence type="ECO:0000259" key="7">
    <source>
        <dbReference type="Pfam" id="PF00294"/>
    </source>
</evidence>
<protein>
    <submittedName>
        <fullName evidence="8">Carbohydrate kinase</fullName>
    </submittedName>
</protein>
<dbReference type="PRINTS" id="PR00990">
    <property type="entry name" value="RIBOKINASE"/>
</dbReference>
<reference evidence="8" key="1">
    <citation type="submission" date="2022-10" db="EMBL/GenBank/DDBJ databases">
        <title>The complete genomes of actinobacterial strains from the NBC collection.</title>
        <authorList>
            <person name="Joergensen T.S."/>
            <person name="Alvarez Arevalo M."/>
            <person name="Sterndorff E.B."/>
            <person name="Faurdal D."/>
            <person name="Vuksanovic O."/>
            <person name="Mourched A.-S."/>
            <person name="Charusanti P."/>
            <person name="Shaw S."/>
            <person name="Blin K."/>
            <person name="Weber T."/>
        </authorList>
    </citation>
    <scope>NUCLEOTIDE SEQUENCE</scope>
    <source>
        <strain evidence="8">NBC_01482</strain>
    </source>
</reference>
<dbReference type="CDD" id="cd01167">
    <property type="entry name" value="bac_FRK"/>
    <property type="match status" value="1"/>
</dbReference>
<keyword evidence="3" id="KW-0547">Nucleotide-binding</keyword>
<evidence type="ECO:0000313" key="8">
    <source>
        <dbReference type="EMBL" id="WUV47610.1"/>
    </source>
</evidence>
<dbReference type="Proteomes" id="UP001432062">
    <property type="component" value="Chromosome"/>
</dbReference>
<keyword evidence="2 6" id="KW-0808">Transferase</keyword>
<evidence type="ECO:0000256" key="3">
    <source>
        <dbReference type="ARBA" id="ARBA00022741"/>
    </source>
</evidence>
<sequence length="320" mass="33871">MSAAERIVAVAGEALVDLMPTGVPGQFQAVPGGSPANVAVGLARLRTPVRMLARLGTDPLGGQIRKYLQDNDISLDHVVAAAEPTSLAVVDVDAMGMAHYDFRIDATADWQWTDAELAHAVDDAVVALHTGSLAMMLPPGAAALLRLVERARRTATISYDPNFRPHLMARTTARERIEVLLQLADVIKVSAEDLAWLYPHTAPEDILVDWAAHGPALVVVTLGPDGCLAATGADPTPMYRSGKQVPVVDTVGAGDAFSAGLLAGLYRRDLLGADRRNALRDIAKSELTDILDHATTVAAMTCARRGADPPTASEVCRKPV</sequence>
<gene>
    <name evidence="8" type="ORF">OG563_05060</name>
</gene>
<dbReference type="InterPro" id="IPR050306">
    <property type="entry name" value="PfkB_Carbo_kinase"/>
</dbReference>
<comment type="similarity">
    <text evidence="1 6">Belongs to the carbohydrate kinase PfkB family.</text>
</comment>
<keyword evidence="5" id="KW-0067">ATP-binding</keyword>
<evidence type="ECO:0000256" key="5">
    <source>
        <dbReference type="ARBA" id="ARBA00022840"/>
    </source>
</evidence>
<dbReference type="InterPro" id="IPR029056">
    <property type="entry name" value="Ribokinase-like"/>
</dbReference>
<evidence type="ECO:0000313" key="9">
    <source>
        <dbReference type="Proteomes" id="UP001432062"/>
    </source>
</evidence>
<dbReference type="PROSITE" id="PS00584">
    <property type="entry name" value="PFKB_KINASES_2"/>
    <property type="match status" value="1"/>
</dbReference>
<evidence type="ECO:0000256" key="2">
    <source>
        <dbReference type="ARBA" id="ARBA00022679"/>
    </source>
</evidence>
<name>A0ABZ1YWE7_9NOCA</name>
<dbReference type="PANTHER" id="PTHR43085:SF1">
    <property type="entry name" value="PSEUDOURIDINE KINASE-RELATED"/>
    <property type="match status" value="1"/>
</dbReference>
<dbReference type="InterPro" id="IPR011611">
    <property type="entry name" value="PfkB_dom"/>
</dbReference>
<feature type="domain" description="Carbohydrate kinase PfkB" evidence="7">
    <location>
        <begin position="24"/>
        <end position="310"/>
    </location>
</feature>
<evidence type="ECO:0000256" key="4">
    <source>
        <dbReference type="ARBA" id="ARBA00022777"/>
    </source>
</evidence>
<dbReference type="GO" id="GO:0016301">
    <property type="term" value="F:kinase activity"/>
    <property type="evidence" value="ECO:0007669"/>
    <property type="project" value="UniProtKB-KW"/>
</dbReference>
<dbReference type="EMBL" id="CP109441">
    <property type="protein sequence ID" value="WUV47610.1"/>
    <property type="molecule type" value="Genomic_DNA"/>
</dbReference>
<keyword evidence="4 6" id="KW-0418">Kinase</keyword>
<dbReference type="InterPro" id="IPR002173">
    <property type="entry name" value="Carboh/pur_kinase_PfkB_CS"/>
</dbReference>
<proteinExistence type="inferred from homology"/>
<evidence type="ECO:0000256" key="1">
    <source>
        <dbReference type="ARBA" id="ARBA00010688"/>
    </source>
</evidence>
<dbReference type="Gene3D" id="3.40.1190.20">
    <property type="match status" value="1"/>
</dbReference>
<dbReference type="Pfam" id="PF00294">
    <property type="entry name" value="PfkB"/>
    <property type="match status" value="1"/>
</dbReference>